<dbReference type="EMBL" id="VBAN01000377">
    <property type="protein sequence ID" value="TMI78887.1"/>
    <property type="molecule type" value="Genomic_DNA"/>
</dbReference>
<evidence type="ECO:0000313" key="2">
    <source>
        <dbReference type="Proteomes" id="UP000318093"/>
    </source>
</evidence>
<dbReference type="Pfam" id="PF11903">
    <property type="entry name" value="ParD_like"/>
    <property type="match status" value="1"/>
</dbReference>
<evidence type="ECO:0008006" key="3">
    <source>
        <dbReference type="Google" id="ProtNLM"/>
    </source>
</evidence>
<accession>A0A537J5U4</accession>
<name>A0A537J5U4_9BACT</name>
<reference evidence="1 2" key="1">
    <citation type="journal article" date="2019" name="Nat. Microbiol.">
        <title>Mediterranean grassland soil C-N compound turnover is dependent on rainfall and depth, and is mediated by genomically divergent microorganisms.</title>
        <authorList>
            <person name="Diamond S."/>
            <person name="Andeer P.F."/>
            <person name="Li Z."/>
            <person name="Crits-Christoph A."/>
            <person name="Burstein D."/>
            <person name="Anantharaman K."/>
            <person name="Lane K.R."/>
            <person name="Thomas B.C."/>
            <person name="Pan C."/>
            <person name="Northen T.R."/>
            <person name="Banfield J.F."/>
        </authorList>
    </citation>
    <scope>NUCLEOTIDE SEQUENCE [LARGE SCALE GENOMIC DNA]</scope>
    <source>
        <strain evidence="1">NP_6</strain>
    </source>
</reference>
<protein>
    <recommendedName>
        <fullName evidence="3">Toxin-antitoxin system</fullName>
    </recommendedName>
</protein>
<evidence type="ECO:0000313" key="1">
    <source>
        <dbReference type="EMBL" id="TMI78887.1"/>
    </source>
</evidence>
<dbReference type="InterPro" id="IPR021831">
    <property type="entry name" value="ParD-like"/>
</dbReference>
<dbReference type="AlphaFoldDB" id="A0A537J5U4"/>
<comment type="caution">
    <text evidence="1">The sequence shown here is derived from an EMBL/GenBank/DDBJ whole genome shotgun (WGS) entry which is preliminary data.</text>
</comment>
<proteinExistence type="predicted"/>
<organism evidence="1 2">
    <name type="scientific">Candidatus Segetimicrobium genomatis</name>
    <dbReference type="NCBI Taxonomy" id="2569760"/>
    <lineage>
        <taxon>Bacteria</taxon>
        <taxon>Bacillati</taxon>
        <taxon>Candidatus Sysuimicrobiota</taxon>
        <taxon>Candidatus Sysuimicrobiia</taxon>
        <taxon>Candidatus Sysuimicrobiales</taxon>
        <taxon>Candidatus Segetimicrobiaceae</taxon>
        <taxon>Candidatus Segetimicrobium</taxon>
    </lineage>
</organism>
<gene>
    <name evidence="1" type="ORF">E6H03_11260</name>
</gene>
<dbReference type="Proteomes" id="UP000318093">
    <property type="component" value="Unassembled WGS sequence"/>
</dbReference>
<sequence>MVALNLRVGQTLKRRLAARAKGQHRPLSEQARRYIELAMIAEDNPDLPFRFIEKVLAGTAEVEAGLAEPVAWGRR</sequence>